<comment type="subcellular location">
    <subcellularLocation>
        <location evidence="1">Secreted</location>
    </subcellularLocation>
</comment>
<dbReference type="EMBL" id="WBWX01000015">
    <property type="protein sequence ID" value="KAB2791264.1"/>
    <property type="molecule type" value="Genomic_DNA"/>
</dbReference>
<accession>A0A011UB14</accession>
<evidence type="ECO:0000313" key="5">
    <source>
        <dbReference type="Proteomes" id="UP000441102"/>
    </source>
</evidence>
<dbReference type="PANTHER" id="PTHR38340">
    <property type="entry name" value="S-LAYER PROTEIN"/>
    <property type="match status" value="1"/>
</dbReference>
<evidence type="ECO:0000256" key="1">
    <source>
        <dbReference type="ARBA" id="ARBA00004613"/>
    </source>
</evidence>
<dbReference type="Pfam" id="PF00353">
    <property type="entry name" value="HemolysinCabind"/>
    <property type="match status" value="7"/>
</dbReference>
<dbReference type="GO" id="GO:0005509">
    <property type="term" value="F:calcium ion binding"/>
    <property type="evidence" value="ECO:0007669"/>
    <property type="project" value="InterPro"/>
</dbReference>
<sequence length="518" mass="53097">MPKIVGTNDADTIVGTEENDRIWALAGNDIVDGGLGSDIIDGGAGDDILTASWRNVPEFDELNGASGNDRLIFNFSGGAARGGEGVDTLVTDLSNRSDSVAFNAMQGHAYWGDGSSSFDHLYFTDLERLNLKTGAGNDTIDATGFQFANIHAGAGNDYVRGGTGNDQITGGAGHDNLLGGDGDDQIKGGSGDDVIDGGNGNDTLSGNDGNDKLSGGRGNDTLMGDEGNDTLNGGDGNDRLYGGAGTDILLGGAGDDYLQNTGTDGDILFGGDGNDYFTAGSIDSGYSGYWFEMHGGAGNDTFSIYSDGGLGTIDGGDGIDTLAVTFDDVAAGFKFDAADYNSTEVFNISVISAYQGAQVFGGNGDDRIVSIESYREGLSGNDTYNGRGGNDVIHGAFGLDSLLGGEGDDKLYGGASSDRLLGGTGADTLSGGTEADTFIWDNASLQSNDIDHVTDFDVQGGDVLLFRDTEVITDFASFVAASVDTPDGVFVSIDGATNGIVIEGVLLSELTSDDVLFS</sequence>
<dbReference type="PANTHER" id="PTHR38340:SF1">
    <property type="entry name" value="S-LAYER PROTEIN"/>
    <property type="match status" value="1"/>
</dbReference>
<comment type="caution">
    <text evidence="4">The sequence shown here is derived from an EMBL/GenBank/DDBJ whole genome shotgun (WGS) entry which is preliminary data.</text>
</comment>
<evidence type="ECO:0000313" key="4">
    <source>
        <dbReference type="EMBL" id="KAB2791264.1"/>
    </source>
</evidence>
<evidence type="ECO:0000256" key="3">
    <source>
        <dbReference type="SAM" id="MobiDB-lite"/>
    </source>
</evidence>
<organism evidence="4 5">
    <name type="scientific">Brucella anthropi</name>
    <name type="common">Ochrobactrum anthropi</name>
    <dbReference type="NCBI Taxonomy" id="529"/>
    <lineage>
        <taxon>Bacteria</taxon>
        <taxon>Pseudomonadati</taxon>
        <taxon>Pseudomonadota</taxon>
        <taxon>Alphaproteobacteria</taxon>
        <taxon>Hyphomicrobiales</taxon>
        <taxon>Brucellaceae</taxon>
        <taxon>Brucella/Ochrobactrum group</taxon>
        <taxon>Brucella</taxon>
    </lineage>
</organism>
<dbReference type="Gene3D" id="2.150.10.10">
    <property type="entry name" value="Serralysin-like metalloprotease, C-terminal"/>
    <property type="match status" value="3"/>
</dbReference>
<dbReference type="InterPro" id="IPR001343">
    <property type="entry name" value="Hemolysn_Ca-bd"/>
</dbReference>
<keyword evidence="2" id="KW-0964">Secreted</keyword>
<reference evidence="4 5" key="1">
    <citation type="submission" date="2019-09" db="EMBL/GenBank/DDBJ databases">
        <title>Taxonomic organization of the family Brucellaceae based on a phylogenomic approach.</title>
        <authorList>
            <person name="Leclercq S."/>
            <person name="Cloeckaert A."/>
            <person name="Zygmunt M.S."/>
        </authorList>
    </citation>
    <scope>NUCLEOTIDE SEQUENCE [LARGE SCALE GENOMIC DNA]</scope>
    <source>
        <strain evidence="4 5">CCUG 34461</strain>
    </source>
</reference>
<dbReference type="PROSITE" id="PS00330">
    <property type="entry name" value="HEMOLYSIN_CALCIUM"/>
    <property type="match status" value="5"/>
</dbReference>
<dbReference type="InterPro" id="IPR018511">
    <property type="entry name" value="Hemolysin-typ_Ca-bd_CS"/>
</dbReference>
<dbReference type="PRINTS" id="PR00313">
    <property type="entry name" value="CABNDNGRPT"/>
</dbReference>
<dbReference type="InterPro" id="IPR011049">
    <property type="entry name" value="Serralysin-like_metalloprot_C"/>
</dbReference>
<dbReference type="SUPFAM" id="SSF51120">
    <property type="entry name" value="beta-Roll"/>
    <property type="match status" value="3"/>
</dbReference>
<protein>
    <submittedName>
        <fullName evidence="4">Calcium-binding protein</fullName>
    </submittedName>
</protein>
<evidence type="ECO:0000256" key="2">
    <source>
        <dbReference type="ARBA" id="ARBA00022525"/>
    </source>
</evidence>
<name>A0A011UB14_BRUAN</name>
<dbReference type="InterPro" id="IPR050557">
    <property type="entry name" value="RTX_toxin/Mannuronan_C5-epim"/>
</dbReference>
<dbReference type="RefSeq" id="WP_036580864.1">
    <property type="nucleotide sequence ID" value="NZ_JACGXF010000009.1"/>
</dbReference>
<dbReference type="GO" id="GO:0005576">
    <property type="term" value="C:extracellular region"/>
    <property type="evidence" value="ECO:0007669"/>
    <property type="project" value="UniProtKB-SubCell"/>
</dbReference>
<gene>
    <name evidence="4" type="ORF">F9L06_23675</name>
</gene>
<dbReference type="Proteomes" id="UP000441102">
    <property type="component" value="Unassembled WGS sequence"/>
</dbReference>
<dbReference type="AlphaFoldDB" id="A0A011UB14"/>
<proteinExistence type="predicted"/>
<feature type="region of interest" description="Disordered" evidence="3">
    <location>
        <begin position="165"/>
        <end position="237"/>
    </location>
</feature>